<dbReference type="Pfam" id="PF00839">
    <property type="entry name" value="Cys_rich_FGFR"/>
    <property type="match status" value="1"/>
</dbReference>
<evidence type="ECO:0000313" key="1">
    <source>
        <dbReference type="EMBL" id="CAJ0861539.1"/>
    </source>
</evidence>
<protein>
    <recommendedName>
        <fullName evidence="2">Cysteine rich repeat-containing protein</fullName>
    </recommendedName>
</protein>
<dbReference type="InterPro" id="IPR001893">
    <property type="entry name" value="Cys-rich_GLG1_repeat"/>
</dbReference>
<evidence type="ECO:0008006" key="2">
    <source>
        <dbReference type="Google" id="ProtNLM"/>
    </source>
</evidence>
<gene>
    <name evidence="1" type="ORF">AMST5_01403</name>
</gene>
<sequence length="79" mass="8219">MIACRFAAIVLSLSLLAGAQPAAAFDQAVIGYCKSDIQRLCPDVQPGGGRILQCLKSHKQEMTVGCAQGLAKLKAGMGK</sequence>
<accession>A0AA48LYG4</accession>
<dbReference type="EMBL" id="OY288114">
    <property type="protein sequence ID" value="CAJ0861539.1"/>
    <property type="molecule type" value="Genomic_DNA"/>
</dbReference>
<dbReference type="AlphaFoldDB" id="A0AA48LYG4"/>
<proteinExistence type="predicted"/>
<organism evidence="1">
    <name type="scientific">freshwater sediment metagenome</name>
    <dbReference type="NCBI Taxonomy" id="556182"/>
    <lineage>
        <taxon>unclassified sequences</taxon>
        <taxon>metagenomes</taxon>
        <taxon>ecological metagenomes</taxon>
    </lineage>
</organism>
<reference evidence="1" key="1">
    <citation type="submission" date="2023-07" db="EMBL/GenBank/DDBJ databases">
        <authorList>
            <person name="Pelsma A.J. K."/>
        </authorList>
    </citation>
    <scope>NUCLEOTIDE SEQUENCE</scope>
</reference>
<dbReference type="GO" id="GO:0016020">
    <property type="term" value="C:membrane"/>
    <property type="evidence" value="ECO:0007669"/>
    <property type="project" value="InterPro"/>
</dbReference>
<name>A0AA48LYG4_9ZZZZ</name>